<evidence type="ECO:0000256" key="3">
    <source>
        <dbReference type="ARBA" id="ARBA00022989"/>
    </source>
</evidence>
<keyword evidence="2 5" id="KW-0812">Transmembrane</keyword>
<dbReference type="GO" id="GO:0005230">
    <property type="term" value="F:extracellular ligand-gated monoatomic ion channel activity"/>
    <property type="evidence" value="ECO:0007669"/>
    <property type="project" value="InterPro"/>
</dbReference>
<evidence type="ECO:0000313" key="8">
    <source>
        <dbReference type="Proteomes" id="UP000887566"/>
    </source>
</evidence>
<evidence type="ECO:0000256" key="5">
    <source>
        <dbReference type="SAM" id="Phobius"/>
    </source>
</evidence>
<feature type="transmembrane region" description="Helical" evidence="5">
    <location>
        <begin position="290"/>
        <end position="308"/>
    </location>
</feature>
<dbReference type="GO" id="GO:0016020">
    <property type="term" value="C:membrane"/>
    <property type="evidence" value="ECO:0007669"/>
    <property type="project" value="UniProtKB-SubCell"/>
</dbReference>
<dbReference type="CDD" id="cd19051">
    <property type="entry name" value="LGIC_TM_cation"/>
    <property type="match status" value="1"/>
</dbReference>
<dbReference type="Proteomes" id="UP000887566">
    <property type="component" value="Unplaced"/>
</dbReference>
<dbReference type="InterPro" id="IPR006202">
    <property type="entry name" value="Neur_chan_lig-bd"/>
</dbReference>
<keyword evidence="3 5" id="KW-1133">Transmembrane helix</keyword>
<protein>
    <submittedName>
        <fullName evidence="9">Uncharacterized protein</fullName>
    </submittedName>
</protein>
<evidence type="ECO:0000256" key="4">
    <source>
        <dbReference type="ARBA" id="ARBA00023136"/>
    </source>
</evidence>
<proteinExistence type="predicted"/>
<dbReference type="SUPFAM" id="SSF90112">
    <property type="entry name" value="Neurotransmitter-gated ion-channel transmembrane pore"/>
    <property type="match status" value="1"/>
</dbReference>
<dbReference type="Gene3D" id="2.70.170.10">
    <property type="entry name" value="Neurotransmitter-gated ion-channel ligand-binding domain"/>
    <property type="match status" value="1"/>
</dbReference>
<keyword evidence="8" id="KW-1185">Reference proteome</keyword>
<organism evidence="8 9">
    <name type="scientific">Plectus sambesii</name>
    <dbReference type="NCBI Taxonomy" id="2011161"/>
    <lineage>
        <taxon>Eukaryota</taxon>
        <taxon>Metazoa</taxon>
        <taxon>Ecdysozoa</taxon>
        <taxon>Nematoda</taxon>
        <taxon>Chromadorea</taxon>
        <taxon>Plectida</taxon>
        <taxon>Plectina</taxon>
        <taxon>Plectoidea</taxon>
        <taxon>Plectidae</taxon>
        <taxon>Plectus</taxon>
    </lineage>
</organism>
<dbReference type="PANTHER" id="PTHR18945">
    <property type="entry name" value="NEUROTRANSMITTER GATED ION CHANNEL"/>
    <property type="match status" value="1"/>
</dbReference>
<dbReference type="Gene3D" id="1.20.58.390">
    <property type="entry name" value="Neurotransmitter-gated ion-channel transmembrane domain"/>
    <property type="match status" value="1"/>
</dbReference>
<feature type="domain" description="Neurotransmitter-gated ion-channel ligand-binding" evidence="6">
    <location>
        <begin position="1"/>
        <end position="76"/>
    </location>
</feature>
<sequence>MRTANFPFDEQECLLIISPWGYTARQVTVYDSGSSINLSGNSEWSAEGKFSRENIVDVQQNRYKELHYIIRLKRNPSYYVWVLIVPTYLITCLSIAGIFMPNSSGDERIEKVTLGLATLMTMAIILNIVSEAMPKGADLPLLGHFVMAEIILCLVSLVLSIGIIQVHHRVSTRTCLPPEWLATLLFLPRFEHLVEASHDKQQFPDSKKKAFRQRSIGEQRSFKRELTNAWTVNLNQLATQATKSEKSTPQPDFFDDLRQLVIESKTYLNKLNHIDAVVHDWVRIFGRIDTLFFISFQIINFIMTTLILY</sequence>
<dbReference type="AlphaFoldDB" id="A0A914VFH2"/>
<evidence type="ECO:0000259" key="7">
    <source>
        <dbReference type="Pfam" id="PF02932"/>
    </source>
</evidence>
<evidence type="ECO:0000256" key="2">
    <source>
        <dbReference type="ARBA" id="ARBA00022692"/>
    </source>
</evidence>
<dbReference type="Pfam" id="PF02931">
    <property type="entry name" value="Neur_chan_LBD"/>
    <property type="match status" value="1"/>
</dbReference>
<dbReference type="WBParaSite" id="PSAMB.scaffold1937size26553.g15650.t1">
    <property type="protein sequence ID" value="PSAMB.scaffold1937size26553.g15650.t1"/>
    <property type="gene ID" value="PSAMB.scaffold1937size26553.g15650"/>
</dbReference>
<dbReference type="InterPro" id="IPR006201">
    <property type="entry name" value="Neur_channel"/>
</dbReference>
<feature type="transmembrane region" description="Helical" evidence="5">
    <location>
        <begin position="141"/>
        <end position="164"/>
    </location>
</feature>
<keyword evidence="4 5" id="KW-0472">Membrane</keyword>
<dbReference type="InterPro" id="IPR038050">
    <property type="entry name" value="Neuro_actylchol_rec"/>
</dbReference>
<dbReference type="InterPro" id="IPR036719">
    <property type="entry name" value="Neuro-gated_channel_TM_sf"/>
</dbReference>
<dbReference type="InterPro" id="IPR006029">
    <property type="entry name" value="Neurotrans-gated_channel_TM"/>
</dbReference>
<evidence type="ECO:0000313" key="9">
    <source>
        <dbReference type="WBParaSite" id="PSAMB.scaffold1937size26553.g15650.t1"/>
    </source>
</evidence>
<name>A0A914VFH2_9BILA</name>
<evidence type="ECO:0000256" key="1">
    <source>
        <dbReference type="ARBA" id="ARBA00004141"/>
    </source>
</evidence>
<reference evidence="9" key="1">
    <citation type="submission" date="2022-11" db="UniProtKB">
        <authorList>
            <consortium name="WormBaseParasite"/>
        </authorList>
    </citation>
    <scope>IDENTIFICATION</scope>
</reference>
<feature type="transmembrane region" description="Helical" evidence="5">
    <location>
        <begin position="78"/>
        <end position="100"/>
    </location>
</feature>
<dbReference type="GO" id="GO:0004888">
    <property type="term" value="F:transmembrane signaling receptor activity"/>
    <property type="evidence" value="ECO:0007669"/>
    <property type="project" value="InterPro"/>
</dbReference>
<dbReference type="InterPro" id="IPR036734">
    <property type="entry name" value="Neur_chan_lig-bd_sf"/>
</dbReference>
<dbReference type="SUPFAM" id="SSF63712">
    <property type="entry name" value="Nicotinic receptor ligand binding domain-like"/>
    <property type="match status" value="1"/>
</dbReference>
<evidence type="ECO:0000259" key="6">
    <source>
        <dbReference type="Pfam" id="PF02931"/>
    </source>
</evidence>
<feature type="transmembrane region" description="Helical" evidence="5">
    <location>
        <begin position="112"/>
        <end position="129"/>
    </location>
</feature>
<accession>A0A914VFH2</accession>
<feature type="domain" description="Neurotransmitter-gated ion-channel transmembrane" evidence="7">
    <location>
        <begin position="83"/>
        <end position="307"/>
    </location>
</feature>
<comment type="subcellular location">
    <subcellularLocation>
        <location evidence="1">Membrane</location>
        <topology evidence="1">Multi-pass membrane protein</topology>
    </subcellularLocation>
</comment>
<dbReference type="Pfam" id="PF02932">
    <property type="entry name" value="Neur_chan_memb"/>
    <property type="match status" value="1"/>
</dbReference>